<reference evidence="1 2" key="3">
    <citation type="journal article" date="2022" name="Microbiol. Spectr.">
        <title>Folding features and dynamics of 3D genome architecture in plant fungal pathogens.</title>
        <authorList>
            <person name="Xia C."/>
        </authorList>
    </citation>
    <scope>NUCLEOTIDE SEQUENCE [LARGE SCALE GENOMIC DNA]</scope>
    <source>
        <strain evidence="1 2">93-210</strain>
    </source>
</reference>
<name>A0ACC0E0U2_9BASI</name>
<protein>
    <submittedName>
        <fullName evidence="1">Uncharacterized protein</fullName>
    </submittedName>
</protein>
<reference evidence="2" key="2">
    <citation type="journal article" date="2018" name="Mol. Plant Microbe Interact.">
        <title>Genome sequence resources for the wheat stripe rust pathogen (Puccinia striiformis f. sp. tritici) and the barley stripe rust pathogen (Puccinia striiformis f. sp. hordei).</title>
        <authorList>
            <person name="Xia C."/>
            <person name="Wang M."/>
            <person name="Yin C."/>
            <person name="Cornejo O.E."/>
            <person name="Hulbert S.H."/>
            <person name="Chen X."/>
        </authorList>
    </citation>
    <scope>NUCLEOTIDE SEQUENCE [LARGE SCALE GENOMIC DNA]</scope>
    <source>
        <strain evidence="2">93-210</strain>
    </source>
</reference>
<evidence type="ECO:0000313" key="1">
    <source>
        <dbReference type="EMBL" id="KAI7942044.1"/>
    </source>
</evidence>
<reference evidence="2" key="1">
    <citation type="journal article" date="2018" name="BMC Genomics">
        <title>Genomic insights into host adaptation between the wheat stripe rust pathogen (Puccinia striiformis f. sp. tritici) and the barley stripe rust pathogen (Puccinia striiformis f. sp. hordei).</title>
        <authorList>
            <person name="Xia C."/>
            <person name="Wang M."/>
            <person name="Yin C."/>
            <person name="Cornejo O.E."/>
            <person name="Hulbert S.H."/>
            <person name="Chen X."/>
        </authorList>
    </citation>
    <scope>NUCLEOTIDE SEQUENCE [LARGE SCALE GENOMIC DNA]</scope>
    <source>
        <strain evidence="2">93-210</strain>
    </source>
</reference>
<organism evidence="1 2">
    <name type="scientific">Puccinia striiformis f. sp. tritici</name>
    <dbReference type="NCBI Taxonomy" id="168172"/>
    <lineage>
        <taxon>Eukaryota</taxon>
        <taxon>Fungi</taxon>
        <taxon>Dikarya</taxon>
        <taxon>Basidiomycota</taxon>
        <taxon>Pucciniomycotina</taxon>
        <taxon>Pucciniomycetes</taxon>
        <taxon>Pucciniales</taxon>
        <taxon>Pucciniaceae</taxon>
        <taxon>Puccinia</taxon>
    </lineage>
</organism>
<sequence>MHHQLNSHAQLEKDKKVLPVLKERSISTPLSTYHEVKALMVRNKSSQLTGCERYFAQDGGIGDNRLKFTSRHGLQGVIATHYWSGGIRGVRDVIKVRLDRRGTLRLEGPDGRPVPRPRLDGW</sequence>
<accession>A0ACC0E0U2</accession>
<dbReference type="Proteomes" id="UP001060170">
    <property type="component" value="Chromosome 12"/>
</dbReference>
<evidence type="ECO:0000313" key="2">
    <source>
        <dbReference type="Proteomes" id="UP001060170"/>
    </source>
</evidence>
<gene>
    <name evidence="1" type="ORF">MJO28_012071</name>
</gene>
<comment type="caution">
    <text evidence="1">The sequence shown here is derived from an EMBL/GenBank/DDBJ whole genome shotgun (WGS) entry which is preliminary data.</text>
</comment>
<proteinExistence type="predicted"/>
<keyword evidence="2" id="KW-1185">Reference proteome</keyword>
<dbReference type="EMBL" id="CM045876">
    <property type="protein sequence ID" value="KAI7942044.1"/>
    <property type="molecule type" value="Genomic_DNA"/>
</dbReference>